<reference evidence="1 2" key="1">
    <citation type="submission" date="2018-07" db="EMBL/GenBank/DDBJ databases">
        <title>The genomes of Aspergillus section Nigri reveals drivers in fungal speciation.</title>
        <authorList>
            <consortium name="DOE Joint Genome Institute"/>
            <person name="Vesth T.C."/>
            <person name="Nybo J."/>
            <person name="Theobald S."/>
            <person name="Brandl J."/>
            <person name="Frisvad J.C."/>
            <person name="Nielsen K.F."/>
            <person name="Lyhne E.K."/>
            <person name="Kogle M.E."/>
            <person name="Kuo A."/>
            <person name="Riley R."/>
            <person name="Clum A."/>
            <person name="Nolan M."/>
            <person name="Lipzen A."/>
            <person name="Salamov A."/>
            <person name="Henrissat B."/>
            <person name="Wiebenga A."/>
            <person name="De vries R.P."/>
            <person name="Grigoriev I.V."/>
            <person name="Mortensen U.H."/>
            <person name="Andersen M.R."/>
            <person name="Baker S.E."/>
        </authorList>
    </citation>
    <scope>NUCLEOTIDE SEQUENCE [LARGE SCALE GENOMIC DNA]</scope>
    <source>
        <strain evidence="1 2">CBS 139.54b</strain>
    </source>
</reference>
<accession>A0A3F3QK83</accession>
<protein>
    <submittedName>
        <fullName evidence="1">Uncharacterized protein</fullName>
    </submittedName>
</protein>
<sequence length="81" mass="9265">MRPKFFRCRRVPGNIRLGSTWNSRSGARTYTLGRAFALMICNVITFDFLASRTSLYESTTTALICLRSLFPELGLHGKWTM</sequence>
<organism evidence="1 2">
    <name type="scientific">Aspergillus welwitschiae</name>
    <dbReference type="NCBI Taxonomy" id="1341132"/>
    <lineage>
        <taxon>Eukaryota</taxon>
        <taxon>Fungi</taxon>
        <taxon>Dikarya</taxon>
        <taxon>Ascomycota</taxon>
        <taxon>Pezizomycotina</taxon>
        <taxon>Eurotiomycetes</taxon>
        <taxon>Eurotiomycetidae</taxon>
        <taxon>Eurotiales</taxon>
        <taxon>Aspergillaceae</taxon>
        <taxon>Aspergillus</taxon>
        <taxon>Aspergillus subgen. Circumdati</taxon>
    </lineage>
</organism>
<dbReference type="GeneID" id="38132392"/>
<dbReference type="EMBL" id="KZ852032">
    <property type="protein sequence ID" value="RDH39086.1"/>
    <property type="molecule type" value="Genomic_DNA"/>
</dbReference>
<dbReference type="AlphaFoldDB" id="A0A3F3QK83"/>
<dbReference type="Proteomes" id="UP000253729">
    <property type="component" value="Unassembled WGS sequence"/>
</dbReference>
<proteinExistence type="predicted"/>
<evidence type="ECO:0000313" key="1">
    <source>
        <dbReference type="EMBL" id="RDH39086.1"/>
    </source>
</evidence>
<feature type="non-terminal residue" evidence="1">
    <location>
        <position position="81"/>
    </location>
</feature>
<name>A0A3F3QK83_9EURO</name>
<evidence type="ECO:0000313" key="2">
    <source>
        <dbReference type="Proteomes" id="UP000253729"/>
    </source>
</evidence>
<keyword evidence="2" id="KW-1185">Reference proteome</keyword>
<gene>
    <name evidence="1" type="ORF">BDQ94DRAFT_132335</name>
</gene>
<dbReference type="RefSeq" id="XP_026632108.1">
    <property type="nucleotide sequence ID" value="XM_026764036.1"/>
</dbReference>